<name>A0A512N291_9HYPH</name>
<protein>
    <recommendedName>
        <fullName evidence="3">Guanylate cyclase domain-containing protein</fullName>
    </recommendedName>
</protein>
<evidence type="ECO:0000313" key="4">
    <source>
        <dbReference type="EMBL" id="GEP53115.1"/>
    </source>
</evidence>
<feature type="domain" description="Guanylate cyclase" evidence="3">
    <location>
        <begin position="12"/>
        <end position="126"/>
    </location>
</feature>
<dbReference type="InterPro" id="IPR029787">
    <property type="entry name" value="Nucleotide_cyclase"/>
</dbReference>
<feature type="region of interest" description="Disordered" evidence="1">
    <location>
        <begin position="219"/>
        <end position="277"/>
    </location>
</feature>
<keyword evidence="2" id="KW-0812">Transmembrane</keyword>
<feature type="compositionally biased region" description="Pro residues" evidence="1">
    <location>
        <begin position="263"/>
        <end position="277"/>
    </location>
</feature>
<sequence>MTESDLVRRLTTIMDIDVVGFSTMSARDEEHALGLLNARMAIAQGLVKHHRGRVFKLTGDGLLAEFASPVEAVRAALEIQEAMRAANDQAEPNDQLVLRIGVNLGDVVESGDDLMGDAVNVAARLESIARPGGICVSAAVYEQIEGKLTLGAEDLGEQHVKNIPRAIHAYRLTLGGAPVVAAPAGDGRKAKRLAVIIGIAATAAVLAIGGTWLLHERSEAPTSTRTAQAPAPAPAPVAPATPPATQTAPVPPANPPAAAATPPVAPPPAAAPVPAPPSAAARPYVASEVPFVPQWRERRLEEYALAEGDKAMAINVRGWFAVATRRLDETEARRRALEECNALVEREVPIVRDFDRCVIYAVGNKVVWPYQAPPMPPAPHVPATRPSPPLPFDPATVPLITERARLNLQEHYMRTTRHRALVLGRGPLEWWSPSESDADAIRRNLQTCGQITGHPCAVYSVDDQVVVRVPQLHRVIGIFTPENAQSADAGRRAAVERYLIADDWRALAVSDNGPVGLVSGRANEAAAVTDALNECERTGGIGCMLLAIGPFLVGPK</sequence>
<dbReference type="EMBL" id="BKAJ01000004">
    <property type="protein sequence ID" value="GEP53115.1"/>
    <property type="molecule type" value="Genomic_DNA"/>
</dbReference>
<evidence type="ECO:0000259" key="3">
    <source>
        <dbReference type="PROSITE" id="PS50125"/>
    </source>
</evidence>
<dbReference type="InterPro" id="IPR001054">
    <property type="entry name" value="A/G_cyclase"/>
</dbReference>
<dbReference type="PROSITE" id="PS50125">
    <property type="entry name" value="GUANYLATE_CYCLASE_2"/>
    <property type="match status" value="1"/>
</dbReference>
<dbReference type="CDD" id="cd07302">
    <property type="entry name" value="CHD"/>
    <property type="match status" value="1"/>
</dbReference>
<evidence type="ECO:0000313" key="5">
    <source>
        <dbReference type="Proteomes" id="UP000321058"/>
    </source>
</evidence>
<evidence type="ECO:0000256" key="2">
    <source>
        <dbReference type="SAM" id="Phobius"/>
    </source>
</evidence>
<comment type="caution">
    <text evidence="4">The sequence shown here is derived from an EMBL/GenBank/DDBJ whole genome shotgun (WGS) entry which is preliminary data.</text>
</comment>
<feature type="transmembrane region" description="Helical" evidence="2">
    <location>
        <begin position="193"/>
        <end position="214"/>
    </location>
</feature>
<dbReference type="PANTHER" id="PTHR43081">
    <property type="entry name" value="ADENYLATE CYCLASE, TERMINAL-DIFFERENTIATION SPECIFIC-RELATED"/>
    <property type="match status" value="1"/>
</dbReference>
<evidence type="ECO:0000256" key="1">
    <source>
        <dbReference type="SAM" id="MobiDB-lite"/>
    </source>
</evidence>
<feature type="compositionally biased region" description="Low complexity" evidence="1">
    <location>
        <begin position="220"/>
        <end position="230"/>
    </location>
</feature>
<dbReference type="Pfam" id="PF00211">
    <property type="entry name" value="Guanylate_cyc"/>
    <property type="match status" value="1"/>
</dbReference>
<dbReference type="AlphaFoldDB" id="A0A512N291"/>
<dbReference type="PANTHER" id="PTHR43081:SF19">
    <property type="entry name" value="PH-SENSITIVE ADENYLATE CYCLASE RV1264"/>
    <property type="match status" value="1"/>
</dbReference>
<feature type="compositionally biased region" description="Pro residues" evidence="1">
    <location>
        <begin position="231"/>
        <end position="242"/>
    </location>
</feature>
<dbReference type="Gene3D" id="3.30.70.1230">
    <property type="entry name" value="Nucleotide cyclase"/>
    <property type="match status" value="1"/>
</dbReference>
<reference evidence="4 5" key="1">
    <citation type="submission" date="2019-07" db="EMBL/GenBank/DDBJ databases">
        <title>Whole genome shotgun sequence of Reyranella soli NBRC 108950.</title>
        <authorList>
            <person name="Hosoyama A."/>
            <person name="Uohara A."/>
            <person name="Ohji S."/>
            <person name="Ichikawa N."/>
        </authorList>
    </citation>
    <scope>NUCLEOTIDE SEQUENCE [LARGE SCALE GENOMIC DNA]</scope>
    <source>
        <strain evidence="4 5">NBRC 108950</strain>
    </source>
</reference>
<keyword evidence="2" id="KW-0472">Membrane</keyword>
<dbReference type="GO" id="GO:0004016">
    <property type="term" value="F:adenylate cyclase activity"/>
    <property type="evidence" value="ECO:0007669"/>
    <property type="project" value="UniProtKB-ARBA"/>
</dbReference>
<accession>A0A512N291</accession>
<dbReference type="OrthoDB" id="9807521at2"/>
<dbReference type="SUPFAM" id="SSF55073">
    <property type="entry name" value="Nucleotide cyclase"/>
    <property type="match status" value="1"/>
</dbReference>
<dbReference type="Proteomes" id="UP000321058">
    <property type="component" value="Unassembled WGS sequence"/>
</dbReference>
<keyword evidence="2" id="KW-1133">Transmembrane helix</keyword>
<dbReference type="InterPro" id="IPR050697">
    <property type="entry name" value="Adenylyl/Guanylyl_Cyclase_3/4"/>
</dbReference>
<keyword evidence="5" id="KW-1185">Reference proteome</keyword>
<gene>
    <name evidence="4" type="ORF">RSO01_02810</name>
</gene>
<dbReference type="RefSeq" id="WP_147145403.1">
    <property type="nucleotide sequence ID" value="NZ_BKAJ01000004.1"/>
</dbReference>
<dbReference type="GO" id="GO:0035556">
    <property type="term" value="P:intracellular signal transduction"/>
    <property type="evidence" value="ECO:0007669"/>
    <property type="project" value="InterPro"/>
</dbReference>
<organism evidence="4 5">
    <name type="scientific">Reyranella soli</name>
    <dbReference type="NCBI Taxonomy" id="1230389"/>
    <lineage>
        <taxon>Bacteria</taxon>
        <taxon>Pseudomonadati</taxon>
        <taxon>Pseudomonadota</taxon>
        <taxon>Alphaproteobacteria</taxon>
        <taxon>Hyphomicrobiales</taxon>
        <taxon>Reyranellaceae</taxon>
        <taxon>Reyranella</taxon>
    </lineage>
</organism>
<proteinExistence type="predicted"/>
<dbReference type="GO" id="GO:0006171">
    <property type="term" value="P:cAMP biosynthetic process"/>
    <property type="evidence" value="ECO:0007669"/>
    <property type="project" value="TreeGrafter"/>
</dbReference>